<reference evidence="7" key="1">
    <citation type="submission" date="2021-01" db="EMBL/GenBank/DDBJ databases">
        <title>Adiantum capillus-veneris genome.</title>
        <authorList>
            <person name="Fang Y."/>
            <person name="Liao Q."/>
        </authorList>
    </citation>
    <scope>NUCLEOTIDE SEQUENCE</scope>
    <source>
        <strain evidence="7">H3</strain>
        <tissue evidence="7">Leaf</tissue>
    </source>
</reference>
<dbReference type="Pfam" id="PF00098">
    <property type="entry name" value="zf-CCHC"/>
    <property type="match status" value="2"/>
</dbReference>
<evidence type="ECO:0000256" key="2">
    <source>
        <dbReference type="ARBA" id="ARBA00022771"/>
    </source>
</evidence>
<dbReference type="InterPro" id="IPR001878">
    <property type="entry name" value="Znf_CCHC"/>
</dbReference>
<feature type="domain" description="CCHC-type" evidence="5">
    <location>
        <begin position="280"/>
        <end position="294"/>
    </location>
</feature>
<feature type="domain" description="GRF-type" evidence="6">
    <location>
        <begin position="157"/>
        <end position="201"/>
    </location>
</feature>
<keyword evidence="2 4" id="KW-0863">Zinc-finger</keyword>
<dbReference type="Pfam" id="PF06839">
    <property type="entry name" value="Zn_ribbon_GRF"/>
    <property type="match status" value="2"/>
</dbReference>
<evidence type="ECO:0000259" key="5">
    <source>
        <dbReference type="PROSITE" id="PS50158"/>
    </source>
</evidence>
<evidence type="ECO:0000256" key="4">
    <source>
        <dbReference type="PROSITE-ProRule" id="PRU00047"/>
    </source>
</evidence>
<dbReference type="AlphaFoldDB" id="A0A9D4Z5Q7"/>
<proteinExistence type="predicted"/>
<dbReference type="OrthoDB" id="5418639at2759"/>
<keyword evidence="1" id="KW-0479">Metal-binding</keyword>
<name>A0A9D4Z5Q7_ADICA</name>
<evidence type="ECO:0000256" key="3">
    <source>
        <dbReference type="ARBA" id="ARBA00022833"/>
    </source>
</evidence>
<dbReference type="InterPro" id="IPR010666">
    <property type="entry name" value="Znf_GRF"/>
</dbReference>
<evidence type="ECO:0000256" key="1">
    <source>
        <dbReference type="ARBA" id="ARBA00022723"/>
    </source>
</evidence>
<dbReference type="PANTHER" id="PTHR33680:SF1">
    <property type="entry name" value="OS05G0489500 PROTEIN"/>
    <property type="match status" value="1"/>
</dbReference>
<organism evidence="7 8">
    <name type="scientific">Adiantum capillus-veneris</name>
    <name type="common">Maidenhair fern</name>
    <dbReference type="NCBI Taxonomy" id="13818"/>
    <lineage>
        <taxon>Eukaryota</taxon>
        <taxon>Viridiplantae</taxon>
        <taxon>Streptophyta</taxon>
        <taxon>Embryophyta</taxon>
        <taxon>Tracheophyta</taxon>
        <taxon>Polypodiopsida</taxon>
        <taxon>Polypodiidae</taxon>
        <taxon>Polypodiales</taxon>
        <taxon>Pteridineae</taxon>
        <taxon>Pteridaceae</taxon>
        <taxon>Vittarioideae</taxon>
        <taxon>Adiantum</taxon>
    </lineage>
</organism>
<dbReference type="SUPFAM" id="SSF57756">
    <property type="entry name" value="Retrovirus zinc finger-like domains"/>
    <property type="match status" value="1"/>
</dbReference>
<keyword evidence="8" id="KW-1185">Reference proteome</keyword>
<accession>A0A9D4Z5Q7</accession>
<dbReference type="PROSITE" id="PS51999">
    <property type="entry name" value="ZF_GRF"/>
    <property type="match status" value="2"/>
</dbReference>
<dbReference type="InterPro" id="IPR036875">
    <property type="entry name" value="Znf_CCHC_sf"/>
</dbReference>
<dbReference type="Gene3D" id="4.10.60.10">
    <property type="entry name" value="Zinc finger, CCHC-type"/>
    <property type="match status" value="2"/>
</dbReference>
<protein>
    <submittedName>
        <fullName evidence="7">Uncharacterized protein</fullName>
    </submittedName>
</protein>
<dbReference type="GO" id="GO:0008270">
    <property type="term" value="F:zinc ion binding"/>
    <property type="evidence" value="ECO:0007669"/>
    <property type="project" value="UniProtKB-KW"/>
</dbReference>
<sequence>MRGNIRSLRRLFPPACKAPTIRADLDIDPSAAVSRRLSLGYRLTALRDTHHEARPNAASGFDVGPWEILQDMTTVANVKQRIDQAEMPEKVCPCGAGVCKVWTATTARNAGRKFYKCPSKKEEGHCGFFEWCDVSSSTSLTALREDGDSDTSSKILCPCGAGACVKLTAKTEKNMGRQFYRCPLSLCKGKGCSFFKWCDEMPSPSNATIIKECHKCGMDDHWAKDCFLDDQIFEHATPAGQRGLVVGSCHECGLVGHWAKDCPSQQTSHGRKVASSPGCCFTCGNPGHWARDCPTSAPSTSGGGFSSKRAGACSCCF</sequence>
<dbReference type="PANTHER" id="PTHR33680">
    <property type="entry name" value="OS07G0190500 PROTEIN"/>
    <property type="match status" value="1"/>
</dbReference>
<feature type="domain" description="CCHC-type" evidence="5">
    <location>
        <begin position="249"/>
        <end position="264"/>
    </location>
</feature>
<evidence type="ECO:0000313" key="7">
    <source>
        <dbReference type="EMBL" id="KAI5062125.1"/>
    </source>
</evidence>
<dbReference type="SMART" id="SM00343">
    <property type="entry name" value="ZnF_C2HC"/>
    <property type="match status" value="3"/>
</dbReference>
<dbReference type="EMBL" id="JABFUD020000022">
    <property type="protein sequence ID" value="KAI5062125.1"/>
    <property type="molecule type" value="Genomic_DNA"/>
</dbReference>
<dbReference type="PROSITE" id="PS50158">
    <property type="entry name" value="ZF_CCHC"/>
    <property type="match status" value="3"/>
</dbReference>
<evidence type="ECO:0000259" key="6">
    <source>
        <dbReference type="PROSITE" id="PS51999"/>
    </source>
</evidence>
<keyword evidence="3" id="KW-0862">Zinc</keyword>
<feature type="domain" description="GRF-type" evidence="6">
    <location>
        <begin position="92"/>
        <end position="135"/>
    </location>
</feature>
<comment type="caution">
    <text evidence="7">The sequence shown here is derived from an EMBL/GenBank/DDBJ whole genome shotgun (WGS) entry which is preliminary data.</text>
</comment>
<dbReference type="Proteomes" id="UP000886520">
    <property type="component" value="Chromosome 22"/>
</dbReference>
<gene>
    <name evidence="7" type="ORF">GOP47_0022664</name>
</gene>
<dbReference type="GO" id="GO:0003676">
    <property type="term" value="F:nucleic acid binding"/>
    <property type="evidence" value="ECO:0007669"/>
    <property type="project" value="InterPro"/>
</dbReference>
<evidence type="ECO:0000313" key="8">
    <source>
        <dbReference type="Proteomes" id="UP000886520"/>
    </source>
</evidence>
<feature type="domain" description="CCHC-type" evidence="5">
    <location>
        <begin position="213"/>
        <end position="226"/>
    </location>
</feature>